<dbReference type="Proteomes" id="UP000006055">
    <property type="component" value="Chromosome"/>
</dbReference>
<feature type="binding site" evidence="8">
    <location>
        <begin position="130"/>
        <end position="134"/>
    </location>
    <ligand>
        <name>NADP(+)</name>
        <dbReference type="ChEBI" id="CHEBI:58349"/>
    </ligand>
</feature>
<dbReference type="GO" id="GO:0008652">
    <property type="term" value="P:amino acid biosynthetic process"/>
    <property type="evidence" value="ECO:0007669"/>
    <property type="project" value="UniProtKB-KW"/>
</dbReference>
<comment type="similarity">
    <text evidence="8">Belongs to the shikimate dehydrogenase family.</text>
</comment>
<dbReference type="RefSeq" id="WP_014809190.1">
    <property type="nucleotide sequence ID" value="NC_018025.1"/>
</dbReference>
<name>I4C398_DESTA</name>
<dbReference type="InterPro" id="IPR036291">
    <property type="entry name" value="NAD(P)-bd_dom_sf"/>
</dbReference>
<sequence length="280" mass="30054">MVKGTTNLVGIIGFPVSHSLSPTMHNAAFRALNMDWKYVPLSVRPQNVPDALKGLIALGFRGANVTVPHKEKVTPYLNDISADAQQIGAVNTILVQEDTLSGFNTDWSGFLNHLTEIGFDPSGAKALILGSGGSARAVSYSLCQRGADISILSRNTGTAGLIIDELSSQSAQNRIGSISAESLRDSARDFDLVVNTTPLGMTPLEELSPWPHDIGFPRRALAYDLVYNPAKTRFLEIAEDSGALAVNGLGMLVHQAAEAFKIWTDREAPVHVMKEAILSC</sequence>
<evidence type="ECO:0000256" key="6">
    <source>
        <dbReference type="ARBA" id="ARBA00023141"/>
    </source>
</evidence>
<feature type="binding site" evidence="8">
    <location>
        <position position="227"/>
    </location>
    <ligand>
        <name>shikimate</name>
        <dbReference type="ChEBI" id="CHEBI:36208"/>
    </ligand>
</feature>
<dbReference type="PANTHER" id="PTHR21089">
    <property type="entry name" value="SHIKIMATE DEHYDROGENASE"/>
    <property type="match status" value="1"/>
</dbReference>
<feature type="domain" description="Shikimate dehydrogenase substrate binding N-terminal" evidence="9">
    <location>
        <begin position="11"/>
        <end position="93"/>
    </location>
</feature>
<feature type="active site" description="Proton acceptor" evidence="8">
    <location>
        <position position="70"/>
    </location>
</feature>
<keyword evidence="4 8" id="KW-0521">NADP</keyword>
<evidence type="ECO:0000256" key="8">
    <source>
        <dbReference type="HAMAP-Rule" id="MF_00222"/>
    </source>
</evidence>
<protein>
    <recommendedName>
        <fullName evidence="2 8">Shikimate dehydrogenase (NADP(+))</fullName>
        <shortName evidence="8">SDH</shortName>
        <ecNumber evidence="2 8">1.1.1.25</ecNumber>
    </recommendedName>
</protein>
<evidence type="ECO:0000256" key="1">
    <source>
        <dbReference type="ARBA" id="ARBA00004871"/>
    </source>
</evidence>
<gene>
    <name evidence="8" type="primary">aroE</name>
    <name evidence="11" type="ordered locus">Desti_1326</name>
</gene>
<dbReference type="CDD" id="cd01065">
    <property type="entry name" value="NAD_bind_Shikimate_DH"/>
    <property type="match status" value="1"/>
</dbReference>
<reference evidence="12" key="1">
    <citation type="submission" date="2012-06" db="EMBL/GenBank/DDBJ databases">
        <title>Complete sequence of chromosome of Desulfomonile tiedjei DSM 6799.</title>
        <authorList>
            <person name="Lucas S."/>
            <person name="Copeland A."/>
            <person name="Lapidus A."/>
            <person name="Glavina del Rio T."/>
            <person name="Dalin E."/>
            <person name="Tice H."/>
            <person name="Bruce D."/>
            <person name="Goodwin L."/>
            <person name="Pitluck S."/>
            <person name="Peters L."/>
            <person name="Ovchinnikova G."/>
            <person name="Zeytun A."/>
            <person name="Lu M."/>
            <person name="Kyrpides N."/>
            <person name="Mavromatis K."/>
            <person name="Ivanova N."/>
            <person name="Brettin T."/>
            <person name="Detter J.C."/>
            <person name="Han C."/>
            <person name="Larimer F."/>
            <person name="Land M."/>
            <person name="Hauser L."/>
            <person name="Markowitz V."/>
            <person name="Cheng J.-F."/>
            <person name="Hugenholtz P."/>
            <person name="Woyke T."/>
            <person name="Wu D."/>
            <person name="Spring S."/>
            <person name="Schroeder M."/>
            <person name="Brambilla E."/>
            <person name="Klenk H.-P."/>
            <person name="Eisen J.A."/>
        </authorList>
    </citation>
    <scope>NUCLEOTIDE SEQUENCE [LARGE SCALE GENOMIC DNA]</scope>
    <source>
        <strain evidence="12">ATCC 49306 / DSM 6799 / DCB-1</strain>
    </source>
</reference>
<evidence type="ECO:0000259" key="10">
    <source>
        <dbReference type="Pfam" id="PF18317"/>
    </source>
</evidence>
<evidence type="ECO:0000256" key="3">
    <source>
        <dbReference type="ARBA" id="ARBA00022605"/>
    </source>
</evidence>
<dbReference type="InterPro" id="IPR013708">
    <property type="entry name" value="Shikimate_DH-bd_N"/>
</dbReference>
<feature type="binding site" evidence="8">
    <location>
        <position position="106"/>
    </location>
    <ligand>
        <name>shikimate</name>
        <dbReference type="ChEBI" id="CHEBI:36208"/>
    </ligand>
</feature>
<dbReference type="InterPro" id="IPR011342">
    <property type="entry name" value="Shikimate_DH"/>
</dbReference>
<dbReference type="STRING" id="706587.Desti_1326"/>
<evidence type="ECO:0000313" key="12">
    <source>
        <dbReference type="Proteomes" id="UP000006055"/>
    </source>
</evidence>
<feature type="binding site" evidence="8">
    <location>
        <begin position="19"/>
        <end position="21"/>
    </location>
    <ligand>
        <name>shikimate</name>
        <dbReference type="ChEBI" id="CHEBI:36208"/>
    </ligand>
</feature>
<evidence type="ECO:0000256" key="2">
    <source>
        <dbReference type="ARBA" id="ARBA00012962"/>
    </source>
</evidence>
<dbReference type="SUPFAM" id="SSF53223">
    <property type="entry name" value="Aminoacid dehydrogenase-like, N-terminal domain"/>
    <property type="match status" value="1"/>
</dbReference>
<dbReference type="InterPro" id="IPR041121">
    <property type="entry name" value="SDH_C"/>
</dbReference>
<dbReference type="GO" id="GO:0050661">
    <property type="term" value="F:NADP binding"/>
    <property type="evidence" value="ECO:0007669"/>
    <property type="project" value="InterPro"/>
</dbReference>
<dbReference type="GO" id="GO:0009073">
    <property type="term" value="P:aromatic amino acid family biosynthetic process"/>
    <property type="evidence" value="ECO:0007669"/>
    <property type="project" value="UniProtKB-KW"/>
</dbReference>
<dbReference type="HAMAP" id="MF_00222">
    <property type="entry name" value="Shikimate_DH_AroE"/>
    <property type="match status" value="1"/>
</dbReference>
<dbReference type="PATRIC" id="fig|706587.4.peg.1522"/>
<dbReference type="Gene3D" id="3.40.50.720">
    <property type="entry name" value="NAD(P)-binding Rossmann-like Domain"/>
    <property type="match status" value="1"/>
</dbReference>
<comment type="subunit">
    <text evidence="8">Homodimer.</text>
</comment>
<dbReference type="InterPro" id="IPR046346">
    <property type="entry name" value="Aminoacid_DH-like_N_sf"/>
</dbReference>
<dbReference type="GO" id="GO:0019632">
    <property type="term" value="P:shikimate metabolic process"/>
    <property type="evidence" value="ECO:0007669"/>
    <property type="project" value="InterPro"/>
</dbReference>
<dbReference type="GO" id="GO:0005829">
    <property type="term" value="C:cytosol"/>
    <property type="evidence" value="ECO:0007669"/>
    <property type="project" value="TreeGrafter"/>
</dbReference>
<feature type="binding site" evidence="8">
    <location>
        <position position="225"/>
    </location>
    <ligand>
        <name>NADP(+)</name>
        <dbReference type="ChEBI" id="CHEBI:58349"/>
    </ligand>
</feature>
<comment type="catalytic activity">
    <reaction evidence="7 8">
        <text>shikimate + NADP(+) = 3-dehydroshikimate + NADPH + H(+)</text>
        <dbReference type="Rhea" id="RHEA:17737"/>
        <dbReference type="ChEBI" id="CHEBI:15378"/>
        <dbReference type="ChEBI" id="CHEBI:16630"/>
        <dbReference type="ChEBI" id="CHEBI:36208"/>
        <dbReference type="ChEBI" id="CHEBI:57783"/>
        <dbReference type="ChEBI" id="CHEBI:58349"/>
        <dbReference type="EC" id="1.1.1.25"/>
    </reaction>
</comment>
<feature type="binding site" evidence="8">
    <location>
        <position position="255"/>
    </location>
    <ligand>
        <name>shikimate</name>
        <dbReference type="ChEBI" id="CHEBI:36208"/>
    </ligand>
</feature>
<comment type="caution">
    <text evidence="8">Lacks conserved residue(s) required for the propagation of feature annotation.</text>
</comment>
<dbReference type="eggNOG" id="COG0169">
    <property type="taxonomic scope" value="Bacteria"/>
</dbReference>
<dbReference type="InterPro" id="IPR022893">
    <property type="entry name" value="Shikimate_DH_fam"/>
</dbReference>
<proteinExistence type="inferred from homology"/>
<accession>I4C398</accession>
<dbReference type="Pfam" id="PF08501">
    <property type="entry name" value="Shikimate_dh_N"/>
    <property type="match status" value="1"/>
</dbReference>
<keyword evidence="12" id="KW-1185">Reference proteome</keyword>
<feature type="binding site" evidence="8">
    <location>
        <position position="248"/>
    </location>
    <ligand>
        <name>NADP(+)</name>
        <dbReference type="ChEBI" id="CHEBI:58349"/>
    </ligand>
</feature>
<feature type="domain" description="SDH C-terminal" evidence="10">
    <location>
        <begin position="248"/>
        <end position="278"/>
    </location>
</feature>
<evidence type="ECO:0000313" key="11">
    <source>
        <dbReference type="EMBL" id="AFM24039.1"/>
    </source>
</evidence>
<keyword evidence="6 8" id="KW-0057">Aromatic amino acid biosynthesis</keyword>
<dbReference type="UniPathway" id="UPA00053">
    <property type="reaction ID" value="UER00087"/>
</dbReference>
<evidence type="ECO:0000256" key="7">
    <source>
        <dbReference type="ARBA" id="ARBA00049442"/>
    </source>
</evidence>
<dbReference type="NCBIfam" id="NF001314">
    <property type="entry name" value="PRK00258.2-2"/>
    <property type="match status" value="1"/>
</dbReference>
<evidence type="ECO:0000259" key="9">
    <source>
        <dbReference type="Pfam" id="PF08501"/>
    </source>
</evidence>
<dbReference type="GO" id="GO:0009423">
    <property type="term" value="P:chorismate biosynthetic process"/>
    <property type="evidence" value="ECO:0007669"/>
    <property type="project" value="UniProtKB-UniRule"/>
</dbReference>
<organism evidence="11 12">
    <name type="scientific">Desulfomonile tiedjei (strain ATCC 49306 / DSM 6799 / DCB-1)</name>
    <dbReference type="NCBI Taxonomy" id="706587"/>
    <lineage>
        <taxon>Bacteria</taxon>
        <taxon>Pseudomonadati</taxon>
        <taxon>Thermodesulfobacteriota</taxon>
        <taxon>Desulfomonilia</taxon>
        <taxon>Desulfomonilales</taxon>
        <taxon>Desulfomonilaceae</taxon>
        <taxon>Desulfomonile</taxon>
    </lineage>
</organism>
<dbReference type="EC" id="1.1.1.25" evidence="2 8"/>
<dbReference type="EMBL" id="CP003360">
    <property type="protein sequence ID" value="AFM24039.1"/>
    <property type="molecule type" value="Genomic_DNA"/>
</dbReference>
<keyword evidence="3 8" id="KW-0028">Amino-acid biosynthesis</keyword>
<dbReference type="HOGENOM" id="CLU_044063_4_1_7"/>
<comment type="pathway">
    <text evidence="1 8">Metabolic intermediate biosynthesis; chorismate biosynthesis; chorismate from D-erythrose 4-phosphate and phosphoenolpyruvate: step 4/7.</text>
</comment>
<dbReference type="GO" id="GO:0004764">
    <property type="term" value="F:shikimate 3-dehydrogenase (NADP+) activity"/>
    <property type="evidence" value="ECO:0007669"/>
    <property type="project" value="UniProtKB-UniRule"/>
</dbReference>
<dbReference type="KEGG" id="dti:Desti_1326"/>
<dbReference type="AlphaFoldDB" id="I4C398"/>
<comment type="function">
    <text evidence="8">Involved in the biosynthesis of the chorismate, which leads to the biosynthesis of aromatic amino acids. Catalyzes the reversible NADPH linked reduction of 3-dehydroshikimate (DHSA) to yield shikimate (SA).</text>
</comment>
<dbReference type="NCBIfam" id="TIGR00507">
    <property type="entry name" value="aroE"/>
    <property type="match status" value="1"/>
</dbReference>
<dbReference type="OrthoDB" id="9792692at2"/>
<dbReference type="Pfam" id="PF18317">
    <property type="entry name" value="SDH_C"/>
    <property type="match status" value="1"/>
</dbReference>
<dbReference type="PANTHER" id="PTHR21089:SF1">
    <property type="entry name" value="BIFUNCTIONAL 3-DEHYDROQUINATE DEHYDRATASE_SHIKIMATE DEHYDROGENASE, CHLOROPLASTIC"/>
    <property type="match status" value="1"/>
</dbReference>
<dbReference type="SUPFAM" id="SSF51735">
    <property type="entry name" value="NAD(P)-binding Rossmann-fold domains"/>
    <property type="match status" value="1"/>
</dbReference>
<evidence type="ECO:0000256" key="4">
    <source>
        <dbReference type="ARBA" id="ARBA00022857"/>
    </source>
</evidence>
<keyword evidence="5 8" id="KW-0560">Oxidoreductase</keyword>
<evidence type="ECO:0000256" key="5">
    <source>
        <dbReference type="ARBA" id="ARBA00023002"/>
    </source>
</evidence>
<feature type="binding site" evidence="8">
    <location>
        <position position="66"/>
    </location>
    <ligand>
        <name>shikimate</name>
        <dbReference type="ChEBI" id="CHEBI:36208"/>
    </ligand>
</feature>
<feature type="binding site" evidence="8">
    <location>
        <position position="91"/>
    </location>
    <ligand>
        <name>shikimate</name>
        <dbReference type="ChEBI" id="CHEBI:36208"/>
    </ligand>
</feature>
<dbReference type="Gene3D" id="3.40.50.10860">
    <property type="entry name" value="Leucine Dehydrogenase, chain A, domain 1"/>
    <property type="match status" value="1"/>
</dbReference>